<dbReference type="EMBL" id="FOXM01000002">
    <property type="protein sequence ID" value="SFP45128.1"/>
    <property type="molecule type" value="Genomic_DNA"/>
</dbReference>
<organism evidence="2 3">
    <name type="scientific">Geopseudomonas sagittaria</name>
    <dbReference type="NCBI Taxonomy" id="1135990"/>
    <lineage>
        <taxon>Bacteria</taxon>
        <taxon>Pseudomonadati</taxon>
        <taxon>Pseudomonadota</taxon>
        <taxon>Gammaproteobacteria</taxon>
        <taxon>Pseudomonadales</taxon>
        <taxon>Pseudomonadaceae</taxon>
        <taxon>Geopseudomonas</taxon>
    </lineage>
</organism>
<dbReference type="PANTHER" id="PTHR34322">
    <property type="entry name" value="TRANSPOSASE, Y1_TNP DOMAIN-CONTAINING"/>
    <property type="match status" value="1"/>
</dbReference>
<dbReference type="Pfam" id="PF01797">
    <property type="entry name" value="Y1_Tnp"/>
    <property type="match status" value="1"/>
</dbReference>
<dbReference type="InterPro" id="IPR002686">
    <property type="entry name" value="Transposase_17"/>
</dbReference>
<sequence length="231" mass="26130">MARLPRVSPPGVPQHVIQRGNNLQVCFVADADFAAYAQWLHEAACSHSVAIHAWVFMTNHVHLLATPQVSDGLSRMMQTLGRRYVRYFNRAYQRTGTLWEGRFRSCLVDADDYLLTCQRYIELNPVRAGMVSHPAEYRWSSYHANGLGVPARLWTPHDIYLRLGAYPTERQSAYRELFRASLDNADVTDIRTAVHKGLALGNQRFRSEIEQLTGRRQVAGRPGPRPKGGAG</sequence>
<dbReference type="AlphaFoldDB" id="A0A1I5QFV6"/>
<dbReference type="GO" id="GO:0006313">
    <property type="term" value="P:DNA transposition"/>
    <property type="evidence" value="ECO:0007669"/>
    <property type="project" value="InterPro"/>
</dbReference>
<reference evidence="3" key="1">
    <citation type="submission" date="2016-10" db="EMBL/GenBank/DDBJ databases">
        <authorList>
            <person name="Varghese N."/>
            <person name="Submissions S."/>
        </authorList>
    </citation>
    <scope>NUCLEOTIDE SEQUENCE [LARGE SCALE GENOMIC DNA]</scope>
    <source>
        <strain evidence="3">JCM 18195</strain>
    </source>
</reference>
<dbReference type="Gene3D" id="3.30.70.1290">
    <property type="entry name" value="Transposase IS200-like"/>
    <property type="match status" value="1"/>
</dbReference>
<dbReference type="SUPFAM" id="SSF143422">
    <property type="entry name" value="Transposase IS200-like"/>
    <property type="match status" value="1"/>
</dbReference>
<feature type="domain" description="Transposase IS200-like" evidence="1">
    <location>
        <begin position="9"/>
        <end position="124"/>
    </location>
</feature>
<dbReference type="SMART" id="SM01321">
    <property type="entry name" value="Y1_Tnp"/>
    <property type="match status" value="1"/>
</dbReference>
<proteinExistence type="predicted"/>
<dbReference type="RefSeq" id="WP_092428534.1">
    <property type="nucleotide sequence ID" value="NZ_FOXM01000002.1"/>
</dbReference>
<dbReference type="GO" id="GO:0003677">
    <property type="term" value="F:DNA binding"/>
    <property type="evidence" value="ECO:0007669"/>
    <property type="project" value="InterPro"/>
</dbReference>
<evidence type="ECO:0000313" key="2">
    <source>
        <dbReference type="EMBL" id="SFP45128.1"/>
    </source>
</evidence>
<name>A0A1I5QFV6_9GAMM</name>
<dbReference type="GO" id="GO:0004803">
    <property type="term" value="F:transposase activity"/>
    <property type="evidence" value="ECO:0007669"/>
    <property type="project" value="InterPro"/>
</dbReference>
<keyword evidence="3" id="KW-1185">Reference proteome</keyword>
<evidence type="ECO:0000259" key="1">
    <source>
        <dbReference type="SMART" id="SM01321"/>
    </source>
</evidence>
<dbReference type="InterPro" id="IPR036515">
    <property type="entry name" value="Transposase_17_sf"/>
</dbReference>
<evidence type="ECO:0000313" key="3">
    <source>
        <dbReference type="Proteomes" id="UP000243084"/>
    </source>
</evidence>
<accession>A0A1I5QFV6</accession>
<dbReference type="Proteomes" id="UP000243084">
    <property type="component" value="Unassembled WGS sequence"/>
</dbReference>
<gene>
    <name evidence="2" type="ORF">SAMN05216229_102347</name>
</gene>
<dbReference type="OrthoDB" id="9814067at2"/>
<protein>
    <submittedName>
        <fullName evidence="2">Putative transposase</fullName>
    </submittedName>
</protein>
<dbReference type="PANTHER" id="PTHR34322:SF2">
    <property type="entry name" value="TRANSPOSASE IS200-LIKE DOMAIN-CONTAINING PROTEIN"/>
    <property type="match status" value="1"/>
</dbReference>